<dbReference type="GO" id="GO:0016887">
    <property type="term" value="F:ATP hydrolysis activity"/>
    <property type="evidence" value="ECO:0007669"/>
    <property type="project" value="InterPro"/>
</dbReference>
<organism evidence="5 6">
    <name type="scientific">Cohnella fermenti</name>
    <dbReference type="NCBI Taxonomy" id="2565925"/>
    <lineage>
        <taxon>Bacteria</taxon>
        <taxon>Bacillati</taxon>
        <taxon>Bacillota</taxon>
        <taxon>Bacilli</taxon>
        <taxon>Bacillales</taxon>
        <taxon>Paenibacillaceae</taxon>
        <taxon>Cohnella</taxon>
    </lineage>
</organism>
<dbReference type="PROSITE" id="PS50893">
    <property type="entry name" value="ABC_TRANSPORTER_2"/>
    <property type="match status" value="1"/>
</dbReference>
<evidence type="ECO:0000313" key="5">
    <source>
        <dbReference type="EMBL" id="THF73776.1"/>
    </source>
</evidence>
<dbReference type="Proteomes" id="UP000310636">
    <property type="component" value="Unassembled WGS sequence"/>
</dbReference>
<gene>
    <name evidence="5" type="ORF">E6C55_27685</name>
</gene>
<accession>A0A4S4BH30</accession>
<keyword evidence="1" id="KW-0813">Transport</keyword>
<comment type="caution">
    <text evidence="5">The sequence shown here is derived from an EMBL/GenBank/DDBJ whole genome shotgun (WGS) entry which is preliminary data.</text>
</comment>
<keyword evidence="6" id="KW-1185">Reference proteome</keyword>
<protein>
    <submittedName>
        <fullName evidence="5">ABC transporter ATP-binding protein</fullName>
    </submittedName>
</protein>
<proteinExistence type="predicted"/>
<evidence type="ECO:0000256" key="3">
    <source>
        <dbReference type="ARBA" id="ARBA00022840"/>
    </source>
</evidence>
<dbReference type="SMART" id="SM00382">
    <property type="entry name" value="AAA"/>
    <property type="match status" value="1"/>
</dbReference>
<dbReference type="Gene3D" id="3.40.50.300">
    <property type="entry name" value="P-loop containing nucleotide triphosphate hydrolases"/>
    <property type="match status" value="1"/>
</dbReference>
<reference evidence="5 6" key="1">
    <citation type="submission" date="2019-04" db="EMBL/GenBank/DDBJ databases">
        <title>Cohnella sp. nov. isolated from preserved vegetables.</title>
        <authorList>
            <person name="Lin S.-Y."/>
            <person name="Hung M.-H."/>
            <person name="Young C.-C."/>
        </authorList>
    </citation>
    <scope>NUCLEOTIDE SEQUENCE [LARGE SCALE GENOMIC DNA]</scope>
    <source>
        <strain evidence="5 6">CC-MHH1044</strain>
    </source>
</reference>
<dbReference type="CDD" id="cd03230">
    <property type="entry name" value="ABC_DR_subfamily_A"/>
    <property type="match status" value="1"/>
</dbReference>
<dbReference type="Pfam" id="PF00005">
    <property type="entry name" value="ABC_tran"/>
    <property type="match status" value="1"/>
</dbReference>
<dbReference type="GO" id="GO:0005524">
    <property type="term" value="F:ATP binding"/>
    <property type="evidence" value="ECO:0007669"/>
    <property type="project" value="UniProtKB-KW"/>
</dbReference>
<evidence type="ECO:0000256" key="1">
    <source>
        <dbReference type="ARBA" id="ARBA00022448"/>
    </source>
</evidence>
<keyword evidence="3 5" id="KW-0067">ATP-binding</keyword>
<dbReference type="EMBL" id="SSOB01000049">
    <property type="protein sequence ID" value="THF73776.1"/>
    <property type="molecule type" value="Genomic_DNA"/>
</dbReference>
<dbReference type="InterPro" id="IPR003439">
    <property type="entry name" value="ABC_transporter-like_ATP-bd"/>
</dbReference>
<dbReference type="InterPro" id="IPR051782">
    <property type="entry name" value="ABC_Transporter_VariousFunc"/>
</dbReference>
<sequence>MWSWRLGYGNGGGDVTKVVLEVDQVSKEIGKTTLLHPCSLEVGQGEIVALCGGNGAGKSTLIRMLAGISKPSAGSVRLDGLSWSDNRIAYANRIGYMPDEFQFGSALTAYETLAFYAALRRIGKERILELLELVGLTEVRSRKVSTFSKGMRQRLLFAQAMLAKPALLLLDEPTNGLDPYWMEAFGQLIRQAAGTGQAVVFSTHQLNIAEAYADRALFMASGHVRYSGDIAALANDYRSEGGLYGAFQALVTNKEDHLKIRRMTQ</sequence>
<dbReference type="PROSITE" id="PS00211">
    <property type="entry name" value="ABC_TRANSPORTER_1"/>
    <property type="match status" value="1"/>
</dbReference>
<evidence type="ECO:0000256" key="2">
    <source>
        <dbReference type="ARBA" id="ARBA00022741"/>
    </source>
</evidence>
<evidence type="ECO:0000313" key="6">
    <source>
        <dbReference type="Proteomes" id="UP000310636"/>
    </source>
</evidence>
<dbReference type="InterPro" id="IPR017871">
    <property type="entry name" value="ABC_transporter-like_CS"/>
</dbReference>
<name>A0A4S4BH30_9BACL</name>
<evidence type="ECO:0000259" key="4">
    <source>
        <dbReference type="PROSITE" id="PS50893"/>
    </source>
</evidence>
<dbReference type="InterPro" id="IPR027417">
    <property type="entry name" value="P-loop_NTPase"/>
</dbReference>
<dbReference type="OrthoDB" id="2353216at2"/>
<feature type="domain" description="ABC transporter" evidence="4">
    <location>
        <begin position="20"/>
        <end position="246"/>
    </location>
</feature>
<dbReference type="SUPFAM" id="SSF52540">
    <property type="entry name" value="P-loop containing nucleoside triphosphate hydrolases"/>
    <property type="match status" value="1"/>
</dbReference>
<dbReference type="PANTHER" id="PTHR42939">
    <property type="entry name" value="ABC TRANSPORTER ATP-BINDING PROTEIN ALBC-RELATED"/>
    <property type="match status" value="1"/>
</dbReference>
<dbReference type="InterPro" id="IPR003593">
    <property type="entry name" value="AAA+_ATPase"/>
</dbReference>
<dbReference type="PANTHER" id="PTHR42939:SF1">
    <property type="entry name" value="ABC TRANSPORTER ATP-BINDING PROTEIN ALBC-RELATED"/>
    <property type="match status" value="1"/>
</dbReference>
<dbReference type="AlphaFoldDB" id="A0A4S4BH30"/>
<keyword evidence="2" id="KW-0547">Nucleotide-binding</keyword>